<name>A0AAW3T9H0_9MICO</name>
<dbReference type="PANTHER" id="PTHR30121:SF6">
    <property type="entry name" value="SLR6007 PROTEIN"/>
    <property type="match status" value="1"/>
</dbReference>
<feature type="compositionally biased region" description="Low complexity" evidence="2">
    <location>
        <begin position="59"/>
        <end position="130"/>
    </location>
</feature>
<dbReference type="Pfam" id="PF05872">
    <property type="entry name" value="HerA_C"/>
    <property type="match status" value="1"/>
</dbReference>
<dbReference type="SUPFAM" id="SSF52540">
    <property type="entry name" value="P-loop containing nucleoside triphosphate hydrolases"/>
    <property type="match status" value="1"/>
</dbReference>
<feature type="domain" description="Helicase HerA-like C-terminal" evidence="3">
    <location>
        <begin position="169"/>
        <end position="602"/>
    </location>
</feature>
<feature type="region of interest" description="Disordered" evidence="2">
    <location>
        <begin position="628"/>
        <end position="683"/>
    </location>
</feature>
<gene>
    <name evidence="4" type="ORF">FHW23_003084</name>
</gene>
<evidence type="ECO:0000256" key="2">
    <source>
        <dbReference type="SAM" id="MobiDB-lite"/>
    </source>
</evidence>
<comment type="caution">
    <text evidence="4">The sequence shown here is derived from an EMBL/GenBank/DDBJ whole genome shotgun (WGS) entry which is preliminary data.</text>
</comment>
<dbReference type="AlphaFoldDB" id="A0AAW3T9H0"/>
<feature type="compositionally biased region" description="Low complexity" evidence="2">
    <location>
        <begin position="664"/>
        <end position="681"/>
    </location>
</feature>
<evidence type="ECO:0000259" key="3">
    <source>
        <dbReference type="Pfam" id="PF05872"/>
    </source>
</evidence>
<feature type="compositionally biased region" description="Basic and acidic residues" evidence="2">
    <location>
        <begin position="628"/>
        <end position="657"/>
    </location>
</feature>
<feature type="region of interest" description="Disordered" evidence="2">
    <location>
        <begin position="59"/>
        <end position="137"/>
    </location>
</feature>
<dbReference type="RefSeq" id="WP_182516812.1">
    <property type="nucleotide sequence ID" value="NZ_JACGXP010000005.1"/>
</dbReference>
<dbReference type="PANTHER" id="PTHR30121">
    <property type="entry name" value="UNCHARACTERIZED PROTEIN YJGR-RELATED"/>
    <property type="match status" value="1"/>
</dbReference>
<dbReference type="InterPro" id="IPR051162">
    <property type="entry name" value="T4SS_component"/>
</dbReference>
<accession>A0AAW3T9H0</accession>
<organism evidence="4 5">
    <name type="scientific">Curtobacterium pusillum</name>
    <dbReference type="NCBI Taxonomy" id="69373"/>
    <lineage>
        <taxon>Bacteria</taxon>
        <taxon>Bacillati</taxon>
        <taxon>Actinomycetota</taxon>
        <taxon>Actinomycetes</taxon>
        <taxon>Micrococcales</taxon>
        <taxon>Microbacteriaceae</taxon>
        <taxon>Curtobacterium</taxon>
    </lineage>
</organism>
<evidence type="ECO:0000256" key="1">
    <source>
        <dbReference type="SAM" id="Coils"/>
    </source>
</evidence>
<evidence type="ECO:0000313" key="4">
    <source>
        <dbReference type="EMBL" id="MBA8991806.1"/>
    </source>
</evidence>
<reference evidence="4 5" key="1">
    <citation type="submission" date="2020-07" db="EMBL/GenBank/DDBJ databases">
        <title>Above-ground endophytic microbial communities from plants in different locations in the United States.</title>
        <authorList>
            <person name="Frank C."/>
        </authorList>
    </citation>
    <scope>NUCLEOTIDE SEQUENCE [LARGE SCALE GENOMIC DNA]</scope>
    <source>
        <strain evidence="4 5">WPL5_2</strain>
    </source>
</reference>
<evidence type="ECO:0000313" key="5">
    <source>
        <dbReference type="Proteomes" id="UP000590225"/>
    </source>
</evidence>
<keyword evidence="1" id="KW-0175">Coiled coil</keyword>
<feature type="coiled-coil region" evidence="1">
    <location>
        <begin position="5"/>
        <end position="39"/>
    </location>
</feature>
<dbReference type="InterPro" id="IPR033186">
    <property type="entry name" value="HerA_C"/>
</dbReference>
<sequence length="704" mass="72942">MSDAVEQARAAAAAAKAAADEARRLADAAAARADELAAALETAATVSSATDAGTTLAADAEPAVAESPAPAGLEAPLAPEAEPAVAESPAPAGLEAPLAPDAEPAVAASPVPGATAPTAEVASAAGTAPPVGDGERGPLGEAAIAAIRDGYEVEGSAVQLGALVNGAALPDVQVRIPLGMLNRHGLVAGATGTGKTRTLQVLAEQIAANGVPVFAADIKGDLSGVAVAGQANDKLLARTAGIGQQWQGVASQAEFYSLGGQGTGVPIRATVSGFGPLLLSKVLGLNDTQESSLGLVFHYAERAGLPLVDLSDLRSVLTFLVSDEGRPELAELGGLSKQTAGVILRELITFADRGADRFFGEPEIDTTMFLRTAADGRGIVSLLEVPGVQDQPEVFSTFLMWLLADLFNELPEVGDQDKPKLVFFFDEAHLLFSGASKDFLEQIVRTVRLIRSKGVGIFFVTQTPKDVPNDVLAQLGSRVQHQLRAHTPDDAKALRATVSTYPTSDYDLGEVLTSLATGEAIVTVMNERGAPTPVAWTRLRAPEGSMDALSAADLEARVQSSPLLATYGTRLDPDSAHEMLARRMEAAAAEAAAADARETAAAAAAEAQKEASRAAAVAAKAAAAKEKQEARERAAAQKEYERAQREFERAERAADARRSKRSSTRTTTSRKANDPLTDLLGSGLGGTIAKEVVQGIFSTLRRRR</sequence>
<dbReference type="InterPro" id="IPR027417">
    <property type="entry name" value="P-loop_NTPase"/>
</dbReference>
<dbReference type="Proteomes" id="UP000590225">
    <property type="component" value="Unassembled WGS sequence"/>
</dbReference>
<protein>
    <recommendedName>
        <fullName evidence="3">Helicase HerA-like C-terminal domain-containing protein</fullName>
    </recommendedName>
</protein>
<dbReference type="Gene3D" id="3.40.50.300">
    <property type="entry name" value="P-loop containing nucleotide triphosphate hydrolases"/>
    <property type="match status" value="2"/>
</dbReference>
<proteinExistence type="predicted"/>
<dbReference type="CDD" id="cd01127">
    <property type="entry name" value="TrwB_TraG_TraD_VirD4"/>
    <property type="match status" value="1"/>
</dbReference>
<dbReference type="EMBL" id="JACGXP010000005">
    <property type="protein sequence ID" value="MBA8991806.1"/>
    <property type="molecule type" value="Genomic_DNA"/>
</dbReference>